<dbReference type="Proteomes" id="UP000317646">
    <property type="component" value="Unassembled WGS sequence"/>
</dbReference>
<protein>
    <submittedName>
        <fullName evidence="1">RloB domain-containing protein</fullName>
    </submittedName>
</protein>
<sequence>MGREQRPFDRISEVRDAKLFVLAAEGERTEVDYFKYFKESLNVNPSRIHIKILEREPDKKGNGSPKEVIAQLDDYKLKNDLNADDELWLLIDRDKQTWSSSEISQVARSCKQKKYGFALSNPCFELWLLLHFKDLSNASIEEKKLMLENKKVTSKKTYLKHQVGLAIKGAGYNPSNLNGAEFIKYIPDAIARAKALDKNEKTRWTLDLGTRVYILIENIFQIIPIALVNSLRDVPEA</sequence>
<dbReference type="EMBL" id="RCYZ01000008">
    <property type="protein sequence ID" value="TPG62863.1"/>
    <property type="molecule type" value="Genomic_DNA"/>
</dbReference>
<dbReference type="AlphaFoldDB" id="A0A502GPL9"/>
<organism evidence="1 2">
    <name type="scientific">Hymenobacter nivis</name>
    <dbReference type="NCBI Taxonomy" id="1850093"/>
    <lineage>
        <taxon>Bacteria</taxon>
        <taxon>Pseudomonadati</taxon>
        <taxon>Bacteroidota</taxon>
        <taxon>Cytophagia</taxon>
        <taxon>Cytophagales</taxon>
        <taxon>Hymenobacteraceae</taxon>
        <taxon>Hymenobacter</taxon>
    </lineage>
</organism>
<dbReference type="RefSeq" id="WP_140468742.1">
    <property type="nucleotide sequence ID" value="NZ_RCYZ01000008.1"/>
</dbReference>
<dbReference type="InterPro" id="IPR025591">
    <property type="entry name" value="RloB"/>
</dbReference>
<evidence type="ECO:0000313" key="2">
    <source>
        <dbReference type="Proteomes" id="UP000317646"/>
    </source>
</evidence>
<dbReference type="OrthoDB" id="9796523at2"/>
<keyword evidence="2" id="KW-1185">Reference proteome</keyword>
<dbReference type="Pfam" id="PF13707">
    <property type="entry name" value="RloB"/>
    <property type="match status" value="1"/>
</dbReference>
<comment type="caution">
    <text evidence="1">The sequence shown here is derived from an EMBL/GenBank/DDBJ whole genome shotgun (WGS) entry which is preliminary data.</text>
</comment>
<gene>
    <name evidence="1" type="ORF">EAH73_17475</name>
</gene>
<evidence type="ECO:0000313" key="1">
    <source>
        <dbReference type="EMBL" id="TPG62863.1"/>
    </source>
</evidence>
<accession>A0A502GPL9</accession>
<name>A0A502GPL9_9BACT</name>
<reference evidence="1 2" key="1">
    <citation type="journal article" date="2019" name="Environ. Microbiol.">
        <title>Species interactions and distinct microbial communities in high Arctic permafrost affected cryosols are associated with the CH4 and CO2 gas fluxes.</title>
        <authorList>
            <person name="Altshuler I."/>
            <person name="Hamel J."/>
            <person name="Turney S."/>
            <person name="Magnuson E."/>
            <person name="Levesque R."/>
            <person name="Greer C."/>
            <person name="Whyte L.G."/>
        </authorList>
    </citation>
    <scope>NUCLEOTIDE SEQUENCE [LARGE SCALE GENOMIC DNA]</scope>
    <source>
        <strain evidence="1 2">S9.2P</strain>
    </source>
</reference>
<proteinExistence type="predicted"/>